<evidence type="ECO:0000256" key="2">
    <source>
        <dbReference type="ARBA" id="ARBA00022801"/>
    </source>
</evidence>
<dbReference type="Pfam" id="PF00975">
    <property type="entry name" value="Thioesterase"/>
    <property type="match status" value="1"/>
</dbReference>
<gene>
    <name evidence="4" type="primary">cmiR1</name>
</gene>
<dbReference type="AlphaFoldDB" id="X5IYY7"/>
<evidence type="ECO:0000256" key="1">
    <source>
        <dbReference type="ARBA" id="ARBA00007169"/>
    </source>
</evidence>
<dbReference type="PANTHER" id="PTHR11487:SF0">
    <property type="entry name" value="S-ACYL FATTY ACID SYNTHASE THIOESTERASE, MEDIUM CHAIN"/>
    <property type="match status" value="1"/>
</dbReference>
<dbReference type="InterPro" id="IPR029058">
    <property type="entry name" value="AB_hydrolase_fold"/>
</dbReference>
<accession>X5IYY7</accession>
<reference evidence="4" key="1">
    <citation type="journal article" date="2013" name="ChemBioChem">
        <title>A unique amino transfer mechanism for constructing the ?-amino fatty acid starter unit in the biosynthesis of the macrolactam antibiotic cremimycin.</title>
        <authorList>
            <person name="Amagai K."/>
            <person name="Takaku R."/>
            <person name="Kudo F."/>
            <person name="Eguchi T."/>
        </authorList>
    </citation>
    <scope>NUCLEOTIDE SEQUENCE</scope>
    <source>
        <strain evidence="4">MJ635-86F5</strain>
    </source>
</reference>
<dbReference type="InterPro" id="IPR012223">
    <property type="entry name" value="TEII"/>
</dbReference>
<evidence type="ECO:0000313" key="4">
    <source>
        <dbReference type="EMBL" id="BAO66517.1"/>
    </source>
</evidence>
<dbReference type="InterPro" id="IPR020802">
    <property type="entry name" value="TesA-like"/>
</dbReference>
<dbReference type="SMART" id="SM00824">
    <property type="entry name" value="PKS_TE"/>
    <property type="match status" value="1"/>
</dbReference>
<name>X5IYY7_9ACTN</name>
<organism evidence="4">
    <name type="scientific">Streptomyces sp. MJ635-86F5</name>
    <dbReference type="NCBI Taxonomy" id="1321967"/>
    <lineage>
        <taxon>Bacteria</taxon>
        <taxon>Bacillati</taxon>
        <taxon>Actinomycetota</taxon>
        <taxon>Actinomycetes</taxon>
        <taxon>Kitasatosporales</taxon>
        <taxon>Streptomycetaceae</taxon>
        <taxon>Streptomyces</taxon>
    </lineage>
</organism>
<protein>
    <submittedName>
        <fullName evidence="4">Type II thioesterase</fullName>
    </submittedName>
</protein>
<dbReference type="InterPro" id="IPR001031">
    <property type="entry name" value="Thioesterase"/>
</dbReference>
<dbReference type="SUPFAM" id="SSF53474">
    <property type="entry name" value="alpha/beta-Hydrolases"/>
    <property type="match status" value="1"/>
</dbReference>
<comment type="similarity">
    <text evidence="1">Belongs to the thioesterase family.</text>
</comment>
<keyword evidence="2" id="KW-0378">Hydrolase</keyword>
<proteinExistence type="inferred from homology"/>
<dbReference type="PANTHER" id="PTHR11487">
    <property type="entry name" value="THIOESTERASE"/>
    <property type="match status" value="1"/>
</dbReference>
<dbReference type="GO" id="GO:0008610">
    <property type="term" value="P:lipid biosynthetic process"/>
    <property type="evidence" value="ECO:0007669"/>
    <property type="project" value="TreeGrafter"/>
</dbReference>
<evidence type="ECO:0000259" key="3">
    <source>
        <dbReference type="SMART" id="SM00824"/>
    </source>
</evidence>
<dbReference type="EMBL" id="AB818354">
    <property type="protein sequence ID" value="BAO66517.1"/>
    <property type="molecule type" value="Genomic_DNA"/>
</dbReference>
<dbReference type="GO" id="GO:0016787">
    <property type="term" value="F:hydrolase activity"/>
    <property type="evidence" value="ECO:0007669"/>
    <property type="project" value="UniProtKB-KW"/>
</dbReference>
<sequence length="256" mass="28278">MTTGLSTTEKWVRRFHPAPQAGLRLACLPHAGGSASFFFEISRALSPAIDVLAVQYPGRMDRYTEPFVDAMPRLADLVADALIPFTDRPLALLGHSMGATLAFEVTRRLEQRGASPVALVVSGRPAPHRHRERSLHVGADEHLVEEITRLNGTLPAFLDDEDLLRMWLPVIRNDYKVIETYRLEPGPRLRVPVFGHVGKADPKATAEEVRAWAEHTTGPFELHTHPGGHFFLAGPDSPLLPHLACLPATHEGKTRP</sequence>
<feature type="domain" description="Thioesterase TesA-like" evidence="3">
    <location>
        <begin position="26"/>
        <end position="213"/>
    </location>
</feature>
<dbReference type="Gene3D" id="3.40.50.1820">
    <property type="entry name" value="alpha/beta hydrolase"/>
    <property type="match status" value="1"/>
</dbReference>